<sequence length="752" mass="80678">MTCLYRCGNACDKPVPNTTDNPYIRDVIEGVLSRRAVVKAAGASALVVMASGALSQRPASAAEKLAKVPSPIGIAADGDGALEFLPVAPNNLDELVVPTGDDYAYSVVMRWGDPVLAGAPAFDPLNQTAAAQAAQFGYNCDYVAVLPYSRDGDTGLLVVNHEYTDEQMMFPGVATAAATNDEQKRIAMMAHGISVVKIERVGRHGQWQRSADRSVNRRITASTPFVVDGPAAGSDYLKTSADPTGRRVLGTLNNCAGGITPWGTTLHGEENFNQYFGASTTVQDPERRLSRYGIATSGLSSRRWEQVDPRFDLAKEPNEPNRFGWVVEVDPTNPSAPPVKHTALGRIKHEGATISIAADGRVVAYTGDDERFDYIYKFVSRNKYRAGRSAADRAHNMTLLSEGDLYVAQFTGDSPKSELNGNANGQGTLPSDGEFDGGGHWIPLVLNGQSMVPGKSVEWVLTFTRLAADRLGKQLDANGDPVLAGGAEIIVDATKVPTKMDRPEDIEPNPVTGRVYAALTNNSNRTVAQVDEANPLGRSYAFNATTGADTLQSGNRNGHVLEWEEAGNDHAALTFSWRIFLVAGDPSRPESYFAGYDKSKVSPISCPDNVAFDPHGNLWISTDGNSLSFVNQAEGTTGLLGGNDGLFAVPVQGPERGHLKQFLTVPRGAETCGPFITWDGDSVFVAVQHPGEYGGATFDRPVSSWPDRSATRPFPRPSVCVVYKTRGDKRIGSGGRAARDAERAERRTAATK</sequence>
<protein>
    <submittedName>
        <fullName evidence="2">PhoX family phosphatase</fullName>
    </submittedName>
</protein>
<dbReference type="PROSITE" id="PS51318">
    <property type="entry name" value="TAT"/>
    <property type="match status" value="1"/>
</dbReference>
<name>A0ABX0GW97_9ACTN</name>
<dbReference type="SUPFAM" id="SSF63829">
    <property type="entry name" value="Calcium-dependent phosphotriesterase"/>
    <property type="match status" value="1"/>
</dbReference>
<dbReference type="PANTHER" id="PTHR35399:SF2">
    <property type="entry name" value="DUF839 DOMAIN-CONTAINING PROTEIN"/>
    <property type="match status" value="1"/>
</dbReference>
<evidence type="ECO:0000256" key="1">
    <source>
        <dbReference type="SAM" id="MobiDB-lite"/>
    </source>
</evidence>
<organism evidence="2 3">
    <name type="scientific">Motilibacter deserti</name>
    <dbReference type="NCBI Taxonomy" id="2714956"/>
    <lineage>
        <taxon>Bacteria</taxon>
        <taxon>Bacillati</taxon>
        <taxon>Actinomycetota</taxon>
        <taxon>Actinomycetes</taxon>
        <taxon>Motilibacterales</taxon>
        <taxon>Motilibacteraceae</taxon>
        <taxon>Motilibacter</taxon>
    </lineage>
</organism>
<dbReference type="Proteomes" id="UP000800981">
    <property type="component" value="Unassembled WGS sequence"/>
</dbReference>
<feature type="region of interest" description="Disordered" evidence="1">
    <location>
        <begin position="729"/>
        <end position="752"/>
    </location>
</feature>
<evidence type="ECO:0000313" key="3">
    <source>
        <dbReference type="Proteomes" id="UP000800981"/>
    </source>
</evidence>
<gene>
    <name evidence="2" type="ORF">G9H71_13740</name>
</gene>
<dbReference type="InterPro" id="IPR006311">
    <property type="entry name" value="TAT_signal"/>
</dbReference>
<reference evidence="2 3" key="1">
    <citation type="submission" date="2020-03" db="EMBL/GenBank/DDBJ databases">
        <title>Two novel Motilibacter sp.</title>
        <authorList>
            <person name="Liu S."/>
        </authorList>
    </citation>
    <scope>NUCLEOTIDE SEQUENCE [LARGE SCALE GENOMIC DNA]</scope>
    <source>
        <strain evidence="2 3">E257</strain>
    </source>
</reference>
<accession>A0ABX0GW97</accession>
<proteinExistence type="predicted"/>
<dbReference type="InterPro" id="IPR008557">
    <property type="entry name" value="PhoX"/>
</dbReference>
<dbReference type="PANTHER" id="PTHR35399">
    <property type="entry name" value="SLR8030 PROTEIN"/>
    <property type="match status" value="1"/>
</dbReference>
<keyword evidence="3" id="KW-1185">Reference proteome</keyword>
<evidence type="ECO:0000313" key="2">
    <source>
        <dbReference type="EMBL" id="NHC14845.1"/>
    </source>
</evidence>
<dbReference type="EMBL" id="JAANNP010000011">
    <property type="protein sequence ID" value="NHC14845.1"/>
    <property type="molecule type" value="Genomic_DNA"/>
</dbReference>
<comment type="caution">
    <text evidence="2">The sequence shown here is derived from an EMBL/GenBank/DDBJ whole genome shotgun (WGS) entry which is preliminary data.</text>
</comment>
<dbReference type="RefSeq" id="WP_166282769.1">
    <property type="nucleotide sequence ID" value="NZ_JAANNP010000011.1"/>
</dbReference>
<dbReference type="Pfam" id="PF05787">
    <property type="entry name" value="PhoX"/>
    <property type="match status" value="1"/>
</dbReference>